<name>A0A1H2EN76_9PROT</name>
<sequence>MAVNFTAWLQDTTAIRCILVEAVSNIAGVNTTHYLSTKNYSDDVAGRIYEPIVSANSIQLIERMSIDSSPSMSFGDVELVNVDGALDSWLNDIWVNKAINIYAGDVRWLRSDFVTIFSGTIEDIDSRSAQTLNIKVRDKLQRLNTPITETKLGGSTPNKNEIIPLCFGECFNVSPLLSNPATLEFQTHQSAIEENLEVRVNGVPVGLVNDIAHGKFTLTVQPFGKVTLSVQGDKPASWNTTVASIIQRIVQNYGGANKFTSGDLDSAQLSAFDSANPQPVGIYISARENTLGICNQLASSVGAQLVMSRLGKLQLLKLELPAPGTPFEIGPDDIFENTIRISKKLPVKAAFKVNYNKNWTIQPELLTGIPESHKKIYASEYASVTVEDATVKSNYALDSEPIPIDTLLLTASDSINEGNRSLNLYKTPRFVITFTGKPRLVELFLGRAVTLTYPRFGLDSGKDGQVIGLSIDWSTLYSQVEVFV</sequence>
<dbReference type="EMBL" id="FNLN01000014">
    <property type="protein sequence ID" value="SDT96504.1"/>
    <property type="molecule type" value="Genomic_DNA"/>
</dbReference>
<dbReference type="KEGG" id="nur:ATY38_12260"/>
<organism evidence="1 2">
    <name type="scientific">Nitrosomonas ureae</name>
    <dbReference type="NCBI Taxonomy" id="44577"/>
    <lineage>
        <taxon>Bacteria</taxon>
        <taxon>Pseudomonadati</taxon>
        <taxon>Pseudomonadota</taxon>
        <taxon>Betaproteobacteria</taxon>
        <taxon>Nitrosomonadales</taxon>
        <taxon>Nitrosomonadaceae</taxon>
        <taxon>Nitrosomonas</taxon>
    </lineage>
</organism>
<evidence type="ECO:0000313" key="2">
    <source>
        <dbReference type="Proteomes" id="UP000182882"/>
    </source>
</evidence>
<reference evidence="2" key="1">
    <citation type="submission" date="2016-10" db="EMBL/GenBank/DDBJ databases">
        <authorList>
            <person name="Varghese N."/>
            <person name="Submissions S."/>
        </authorList>
    </citation>
    <scope>NUCLEOTIDE SEQUENCE [LARGE SCALE GENOMIC DNA]</scope>
    <source>
        <strain evidence="2">Nm10</strain>
    </source>
</reference>
<gene>
    <name evidence="1" type="ORF">SAMN05216406_11416</name>
</gene>
<proteinExistence type="predicted"/>
<keyword evidence="2" id="KW-1185">Reference proteome</keyword>
<dbReference type="AlphaFoldDB" id="A0A1H2EN76"/>
<protein>
    <submittedName>
        <fullName evidence="1">Uncharacterized protein</fullName>
    </submittedName>
</protein>
<dbReference type="RefSeq" id="WP_062559559.1">
    <property type="nucleotide sequence ID" value="NZ_CP013341.1"/>
</dbReference>
<dbReference type="Proteomes" id="UP000182882">
    <property type="component" value="Unassembled WGS sequence"/>
</dbReference>
<accession>A0A1H2EN76</accession>
<evidence type="ECO:0000313" key="1">
    <source>
        <dbReference type="EMBL" id="SDT96504.1"/>
    </source>
</evidence>